<gene>
    <name evidence="3" type="ORF">SAMN04488568_104128</name>
</gene>
<dbReference type="EMBL" id="FNHG01000004">
    <property type="protein sequence ID" value="SDM04886.1"/>
    <property type="molecule type" value="Genomic_DNA"/>
</dbReference>
<keyword evidence="1" id="KW-0143">Chaperone</keyword>
<evidence type="ECO:0000313" key="3">
    <source>
        <dbReference type="EMBL" id="SDM04886.1"/>
    </source>
</evidence>
<reference evidence="3 4" key="1">
    <citation type="submission" date="2016-10" db="EMBL/GenBank/DDBJ databases">
        <authorList>
            <person name="de Groot N.N."/>
        </authorList>
    </citation>
    <scope>NUCLEOTIDE SEQUENCE [LARGE SCALE GENOMIC DNA]</scope>
    <source>
        <strain evidence="3 4">DSM 16077</strain>
    </source>
</reference>
<keyword evidence="4" id="KW-1185">Reference proteome</keyword>
<dbReference type="Proteomes" id="UP000199759">
    <property type="component" value="Unassembled WGS sequence"/>
</dbReference>
<organism evidence="3 4">
    <name type="scientific">Maricaulis salignorans</name>
    <dbReference type="NCBI Taxonomy" id="144026"/>
    <lineage>
        <taxon>Bacteria</taxon>
        <taxon>Pseudomonadati</taxon>
        <taxon>Pseudomonadota</taxon>
        <taxon>Alphaproteobacteria</taxon>
        <taxon>Maricaulales</taxon>
        <taxon>Maricaulaceae</taxon>
        <taxon>Maricaulis</taxon>
    </lineage>
</organism>
<dbReference type="Pfam" id="PF00226">
    <property type="entry name" value="DnaJ"/>
    <property type="match status" value="1"/>
</dbReference>
<dbReference type="InterPro" id="IPR008971">
    <property type="entry name" value="HSP40/DnaJ_pept-bd"/>
</dbReference>
<dbReference type="STRING" id="144026.SAMN04488568_104128"/>
<dbReference type="AlphaFoldDB" id="A0A1G9Q1M2"/>
<dbReference type="SUPFAM" id="SSF49493">
    <property type="entry name" value="HSP40/DnaJ peptide-binding domain"/>
    <property type="match status" value="2"/>
</dbReference>
<proteinExistence type="predicted"/>
<accession>A0A1G9Q1M2</accession>
<dbReference type="SMART" id="SM00271">
    <property type="entry name" value="DnaJ"/>
    <property type="match status" value="1"/>
</dbReference>
<sequence>MDDPYQILGVAKTATADEIRKAYRKLAKALHPDANPDNKAAEERFKNVSQAFKLLSDPKKRAEYDAGQRAGFGPGMGAGQGMGAGMGGGARGPFNFRQTRQNNRGFDDIFSDLFTDFGAQAREAPRKGADVRQILTIDFLAAASGGKHRVKLPGGRAVEVAVPSGAADGQVLRLRGQGETPPGGGQAGDALIEIRIADHRHFSRDGDDVRLELPVTLSEAVLGAKVRVPTIDGPVFLQVPPGSSSGSLLRLRGKGFASGKGKRGDQIVRLVVALPAQDEALRAFLQTWTPASGYDPRKGL</sequence>
<dbReference type="FunFam" id="2.60.260.20:FF:000013">
    <property type="entry name" value="DnaJ subfamily B member 11"/>
    <property type="match status" value="1"/>
</dbReference>
<dbReference type="GO" id="GO:0051082">
    <property type="term" value="F:unfolded protein binding"/>
    <property type="evidence" value="ECO:0007669"/>
    <property type="project" value="InterPro"/>
</dbReference>
<protein>
    <submittedName>
        <fullName evidence="3">DnaJ-class molecular chaperone with C-terminal Zn finger domain</fullName>
    </submittedName>
</protein>
<evidence type="ECO:0000256" key="1">
    <source>
        <dbReference type="ARBA" id="ARBA00023186"/>
    </source>
</evidence>
<name>A0A1G9Q1M2_9PROT</name>
<evidence type="ECO:0000313" key="4">
    <source>
        <dbReference type="Proteomes" id="UP000199759"/>
    </source>
</evidence>
<dbReference type="CDD" id="cd10747">
    <property type="entry name" value="DnaJ_C"/>
    <property type="match status" value="1"/>
</dbReference>
<dbReference type="InterPro" id="IPR001623">
    <property type="entry name" value="DnaJ_domain"/>
</dbReference>
<dbReference type="CDD" id="cd06257">
    <property type="entry name" value="DnaJ"/>
    <property type="match status" value="1"/>
</dbReference>
<dbReference type="Gene3D" id="2.60.260.20">
    <property type="entry name" value="Urease metallochaperone UreE, N-terminal domain"/>
    <property type="match status" value="2"/>
</dbReference>
<dbReference type="GO" id="GO:0005737">
    <property type="term" value="C:cytoplasm"/>
    <property type="evidence" value="ECO:0007669"/>
    <property type="project" value="TreeGrafter"/>
</dbReference>
<dbReference type="GO" id="GO:0042026">
    <property type="term" value="P:protein refolding"/>
    <property type="evidence" value="ECO:0007669"/>
    <property type="project" value="TreeGrafter"/>
</dbReference>
<dbReference type="PROSITE" id="PS50076">
    <property type="entry name" value="DNAJ_2"/>
    <property type="match status" value="1"/>
</dbReference>
<dbReference type="PANTHER" id="PTHR43096">
    <property type="entry name" value="DNAJ HOMOLOG 1, MITOCHONDRIAL-RELATED"/>
    <property type="match status" value="1"/>
</dbReference>
<dbReference type="SUPFAM" id="SSF46565">
    <property type="entry name" value="Chaperone J-domain"/>
    <property type="match status" value="1"/>
</dbReference>
<dbReference type="PRINTS" id="PR00625">
    <property type="entry name" value="JDOMAIN"/>
</dbReference>
<dbReference type="PANTHER" id="PTHR43096:SF52">
    <property type="entry name" value="DNAJ HOMOLOG 1, MITOCHONDRIAL-RELATED"/>
    <property type="match status" value="1"/>
</dbReference>
<dbReference type="InterPro" id="IPR036869">
    <property type="entry name" value="J_dom_sf"/>
</dbReference>
<evidence type="ECO:0000259" key="2">
    <source>
        <dbReference type="PROSITE" id="PS50076"/>
    </source>
</evidence>
<dbReference type="Gene3D" id="1.10.287.110">
    <property type="entry name" value="DnaJ domain"/>
    <property type="match status" value="1"/>
</dbReference>
<dbReference type="RefSeq" id="WP_091767896.1">
    <property type="nucleotide sequence ID" value="NZ_FNHG01000004.1"/>
</dbReference>
<dbReference type="InterPro" id="IPR002939">
    <property type="entry name" value="DnaJ_C"/>
</dbReference>
<feature type="domain" description="J" evidence="2">
    <location>
        <begin position="3"/>
        <end position="68"/>
    </location>
</feature>
<dbReference type="OrthoDB" id="9779889at2"/>
<dbReference type="Pfam" id="PF01556">
    <property type="entry name" value="DnaJ_C"/>
    <property type="match status" value="1"/>
</dbReference>